<proteinExistence type="predicted"/>
<accession>A0A1M6M684</accession>
<evidence type="ECO:0000313" key="1">
    <source>
        <dbReference type="EMBL" id="SHJ78985.1"/>
    </source>
</evidence>
<dbReference type="Proteomes" id="UP000184452">
    <property type="component" value="Unassembled WGS sequence"/>
</dbReference>
<dbReference type="InterPro" id="IPR009003">
    <property type="entry name" value="Peptidase_S1_PA"/>
</dbReference>
<dbReference type="OrthoDB" id="3307525at2"/>
<dbReference type="Gene3D" id="2.40.10.10">
    <property type="entry name" value="Trypsin-like serine proteases"/>
    <property type="match status" value="2"/>
</dbReference>
<dbReference type="AlphaFoldDB" id="A0A1M6M684"/>
<dbReference type="InterPro" id="IPR043504">
    <property type="entry name" value="Peptidase_S1_PA_chymotrypsin"/>
</dbReference>
<organism evidence="1 2">
    <name type="scientific">Nocardiopsis flavescens</name>
    <dbReference type="NCBI Taxonomy" id="758803"/>
    <lineage>
        <taxon>Bacteria</taxon>
        <taxon>Bacillati</taxon>
        <taxon>Actinomycetota</taxon>
        <taxon>Actinomycetes</taxon>
        <taxon>Streptosporangiales</taxon>
        <taxon>Nocardiopsidaceae</taxon>
        <taxon>Nocardiopsis</taxon>
    </lineage>
</organism>
<dbReference type="STRING" id="758803.SAMN05421803_109211"/>
<evidence type="ECO:0000313" key="2">
    <source>
        <dbReference type="Proteomes" id="UP000184452"/>
    </source>
</evidence>
<dbReference type="EMBL" id="FQZK01000009">
    <property type="protein sequence ID" value="SHJ78985.1"/>
    <property type="molecule type" value="Genomic_DNA"/>
</dbReference>
<keyword evidence="2" id="KW-1185">Reference proteome</keyword>
<reference evidence="1 2" key="1">
    <citation type="submission" date="2016-11" db="EMBL/GenBank/DDBJ databases">
        <authorList>
            <person name="Jaros S."/>
            <person name="Januszkiewicz K."/>
            <person name="Wedrychowicz H."/>
        </authorList>
    </citation>
    <scope>NUCLEOTIDE SEQUENCE [LARGE SCALE GENOMIC DNA]</scope>
    <source>
        <strain evidence="1 2">CGMCC 4.5723</strain>
    </source>
</reference>
<sequence>MAPAPRPSFPLTFPAERSAVTTTAPAPDWQFRVLAEGRNGPRAVGAAVLVSPSHALTCAHVVRDAVGTGAGPGSAVLLDAPRADAAWRSGAVVVEDGWWSGDASPWDAAVLGLDAPPPARPAVPGGPWEPGRRVRIVGGPHSPAGWWITATLDGRGGSRPEYAQFTVEPGTPAVVERGYSGSAVRDAEEGTLLGVVAEMAREGRIGWMVPLETVPGIWARAAAAPPRPPGEREVAAAILETARAMSRLRTLILPDARASFHLGLDERLRSWLRPDQDPLSYAHHLVDLAHREYGLVEEVLGQLEVRERGGATMAGVAAAAGPLLGGGR</sequence>
<name>A0A1M6M684_9ACTN</name>
<dbReference type="Pfam" id="PF13365">
    <property type="entry name" value="Trypsin_2"/>
    <property type="match status" value="1"/>
</dbReference>
<dbReference type="SUPFAM" id="SSF50494">
    <property type="entry name" value="Trypsin-like serine proteases"/>
    <property type="match status" value="1"/>
</dbReference>
<protein>
    <submittedName>
        <fullName evidence="1">Trypsin-like peptidase domain-containing protein</fullName>
    </submittedName>
</protein>
<gene>
    <name evidence="1" type="ORF">SAMN05421803_109211</name>
</gene>